<proteinExistence type="predicted"/>
<dbReference type="InterPro" id="IPR002509">
    <property type="entry name" value="NODB_dom"/>
</dbReference>
<dbReference type="AlphaFoldDB" id="A0A926I843"/>
<dbReference type="PANTHER" id="PTHR10587">
    <property type="entry name" value="GLYCOSYL TRANSFERASE-RELATED"/>
    <property type="match status" value="1"/>
</dbReference>
<dbReference type="CDD" id="cd10944">
    <property type="entry name" value="CE4_SmPgdA_like"/>
    <property type="match status" value="1"/>
</dbReference>
<comment type="caution">
    <text evidence="2">The sequence shown here is derived from an EMBL/GenBank/DDBJ whole genome shotgun (WGS) entry which is preliminary data.</text>
</comment>
<protein>
    <submittedName>
        <fullName evidence="2">Polysaccharide deacetylase</fullName>
    </submittedName>
</protein>
<feature type="domain" description="NodB homology" evidence="1">
    <location>
        <begin position="54"/>
        <end position="245"/>
    </location>
</feature>
<dbReference type="GO" id="GO:0016810">
    <property type="term" value="F:hydrolase activity, acting on carbon-nitrogen (but not peptide) bonds"/>
    <property type="evidence" value="ECO:0007669"/>
    <property type="project" value="InterPro"/>
</dbReference>
<dbReference type="EMBL" id="JACRSV010000003">
    <property type="protein sequence ID" value="MBC8560596.1"/>
    <property type="molecule type" value="Genomic_DNA"/>
</dbReference>
<accession>A0A926I843</accession>
<keyword evidence="3" id="KW-1185">Reference proteome</keyword>
<reference evidence="2" key="1">
    <citation type="submission" date="2020-08" db="EMBL/GenBank/DDBJ databases">
        <title>Genome public.</title>
        <authorList>
            <person name="Liu C."/>
            <person name="Sun Q."/>
        </authorList>
    </citation>
    <scope>NUCLEOTIDE SEQUENCE</scope>
    <source>
        <strain evidence="2">NSJ-33</strain>
    </source>
</reference>
<dbReference type="Proteomes" id="UP000610760">
    <property type="component" value="Unassembled WGS sequence"/>
</dbReference>
<dbReference type="SUPFAM" id="SSF88713">
    <property type="entry name" value="Glycoside hydrolase/deacetylase"/>
    <property type="match status" value="1"/>
</dbReference>
<organism evidence="2 3">
    <name type="scientific">Fumia xinanensis</name>
    <dbReference type="NCBI Taxonomy" id="2763659"/>
    <lineage>
        <taxon>Bacteria</taxon>
        <taxon>Bacillati</taxon>
        <taxon>Bacillota</taxon>
        <taxon>Clostridia</taxon>
        <taxon>Eubacteriales</taxon>
        <taxon>Oscillospiraceae</taxon>
        <taxon>Fumia</taxon>
    </lineage>
</organism>
<evidence type="ECO:0000313" key="2">
    <source>
        <dbReference type="EMBL" id="MBC8560596.1"/>
    </source>
</evidence>
<name>A0A926I843_9FIRM</name>
<dbReference type="GO" id="GO:0005975">
    <property type="term" value="P:carbohydrate metabolic process"/>
    <property type="evidence" value="ECO:0007669"/>
    <property type="project" value="InterPro"/>
</dbReference>
<sequence>MFIRSFRLKNILFGTIVFLLTVAIGLNVFSAVMTVRTSAEPMDAAPPSEEGGDKIVYLTFDDGPSVVTADILDLLQEENIPATFFVIGATTDRGKMLYQRMVDEGHSIGLHSYSHKYKEIYANADAYLADFERLQNHLQEIVGDTPKIFRFPGGSNNSNADASTLAKVKEITAEQGYVFFDWNALAKDDKATPTPAEKMFKNIVKSGGDDDRILILMHDDALRTTAVDCIKMLIDYYTEKGYRFEALKEDTPPIQFKSRKF</sequence>
<dbReference type="Pfam" id="PF01522">
    <property type="entry name" value="Polysacc_deac_1"/>
    <property type="match status" value="1"/>
</dbReference>
<dbReference type="PANTHER" id="PTHR10587:SF125">
    <property type="entry name" value="POLYSACCHARIDE DEACETYLASE YHEN-RELATED"/>
    <property type="match status" value="1"/>
</dbReference>
<dbReference type="InterPro" id="IPR011330">
    <property type="entry name" value="Glyco_hydro/deAcase_b/a-brl"/>
</dbReference>
<evidence type="ECO:0000259" key="1">
    <source>
        <dbReference type="PROSITE" id="PS51677"/>
    </source>
</evidence>
<dbReference type="InterPro" id="IPR050248">
    <property type="entry name" value="Polysacc_deacetylase_ArnD"/>
</dbReference>
<evidence type="ECO:0000313" key="3">
    <source>
        <dbReference type="Proteomes" id="UP000610760"/>
    </source>
</evidence>
<dbReference type="Gene3D" id="3.20.20.370">
    <property type="entry name" value="Glycoside hydrolase/deacetylase"/>
    <property type="match status" value="1"/>
</dbReference>
<dbReference type="RefSeq" id="WP_249295656.1">
    <property type="nucleotide sequence ID" value="NZ_JACRSV010000003.1"/>
</dbReference>
<gene>
    <name evidence="2" type="ORF">H8710_11030</name>
</gene>
<dbReference type="PROSITE" id="PS51677">
    <property type="entry name" value="NODB"/>
    <property type="match status" value="1"/>
</dbReference>